<dbReference type="NCBIfam" id="TIGR00229">
    <property type="entry name" value="sensory_box"/>
    <property type="match status" value="2"/>
</dbReference>
<evidence type="ECO:0000256" key="2">
    <source>
        <dbReference type="ARBA" id="ARBA00034247"/>
    </source>
</evidence>
<dbReference type="Proteomes" id="UP000315321">
    <property type="component" value="Unassembled WGS sequence"/>
</dbReference>
<evidence type="ECO:0000259" key="7">
    <source>
        <dbReference type="PROSITE" id="PS50887"/>
    </source>
</evidence>
<dbReference type="SUPFAM" id="SSF55785">
    <property type="entry name" value="PYP-like sensor domain (PAS domain)"/>
    <property type="match status" value="2"/>
</dbReference>
<dbReference type="EC" id="2.7.7.65" evidence="1"/>
<accession>A0ABY3DT30</accession>
<dbReference type="EMBL" id="VMBP01000003">
    <property type="protein sequence ID" value="TSJ62207.1"/>
    <property type="molecule type" value="Genomic_DNA"/>
</dbReference>
<evidence type="ECO:0000256" key="1">
    <source>
        <dbReference type="ARBA" id="ARBA00012528"/>
    </source>
</evidence>
<dbReference type="Gene3D" id="3.30.70.270">
    <property type="match status" value="1"/>
</dbReference>
<organism evidence="8 9">
    <name type="scientific">Ancylobacter moscoviensis</name>
    <dbReference type="NCBI Taxonomy" id="2597768"/>
    <lineage>
        <taxon>Bacteria</taxon>
        <taxon>Pseudomonadati</taxon>
        <taxon>Pseudomonadota</taxon>
        <taxon>Alphaproteobacteria</taxon>
        <taxon>Hyphomicrobiales</taxon>
        <taxon>Xanthobacteraceae</taxon>
        <taxon>Ancylobacter</taxon>
    </lineage>
</organism>
<sequence length="483" mass="53093">MSSDALPSNDAARVQSEAALAEAPVALCVVSDDLRLLAVNMQMAALLGRPAQEIVGHPVDDFLPGSSALVRRWFERVAAGRAVSEQEWSDPASGRTYLASARAVPDVEGKSASLSIALTDITRRRLLRAGLAQRERRIGVALESAGQWVWELDIRSGVVRRSPRWKMALGFGPDDTPEENERTPWSIIHPDDRPMVVQRYEQVLSGSSDIFEAVYRVPDKFGRWRWILGRGRIVERDAEGRPLRLLATSVDITRQKQIEEELAATVRQRERLERELIEANRRLTELSEMDPLTELPNRRKFDKVLAHEIKRSGRHKPSLALMMIDVDDFKTYNDLYGHIEGDECLRRIAEALRGCARRAGDLVTRYGGEEFAAILADTDENDAIAVATHMLRAVRALRLPHAGTPQGIVTVSIGITLYDANTPPLPSPGLIAGADRALYAAKQAGRNRILVLGADGSMSPVPVADGVPPAPDGTAAPGSTARR</sequence>
<dbReference type="CDD" id="cd01949">
    <property type="entry name" value="GGDEF"/>
    <property type="match status" value="1"/>
</dbReference>
<keyword evidence="9" id="KW-1185">Reference proteome</keyword>
<dbReference type="PANTHER" id="PTHR45138">
    <property type="entry name" value="REGULATORY COMPONENTS OF SENSORY TRANSDUCTION SYSTEM"/>
    <property type="match status" value="1"/>
</dbReference>
<evidence type="ECO:0000313" key="9">
    <source>
        <dbReference type="Proteomes" id="UP000315321"/>
    </source>
</evidence>
<evidence type="ECO:0000313" key="8">
    <source>
        <dbReference type="EMBL" id="TSJ62207.1"/>
    </source>
</evidence>
<dbReference type="SMART" id="SM00091">
    <property type="entry name" value="PAS"/>
    <property type="match status" value="2"/>
</dbReference>
<dbReference type="InterPro" id="IPR000160">
    <property type="entry name" value="GGDEF_dom"/>
</dbReference>
<protein>
    <recommendedName>
        <fullName evidence="1">diguanylate cyclase</fullName>
        <ecNumber evidence="1">2.7.7.65</ecNumber>
    </recommendedName>
</protein>
<dbReference type="InterPro" id="IPR043128">
    <property type="entry name" value="Rev_trsase/Diguanyl_cyclase"/>
</dbReference>
<feature type="domain" description="PAC" evidence="6">
    <location>
        <begin position="211"/>
        <end position="264"/>
    </location>
</feature>
<feature type="coiled-coil region" evidence="3">
    <location>
        <begin position="255"/>
        <end position="289"/>
    </location>
</feature>
<dbReference type="InterPro" id="IPR035965">
    <property type="entry name" value="PAS-like_dom_sf"/>
</dbReference>
<dbReference type="InterPro" id="IPR013655">
    <property type="entry name" value="PAS_fold_3"/>
</dbReference>
<name>A0ABY3DT30_9HYPH</name>
<dbReference type="NCBIfam" id="TIGR00254">
    <property type="entry name" value="GGDEF"/>
    <property type="match status" value="1"/>
</dbReference>
<gene>
    <name evidence="8" type="ORF">FO470_11645</name>
</gene>
<comment type="catalytic activity">
    <reaction evidence="2">
        <text>2 GTP = 3',3'-c-di-GMP + 2 diphosphate</text>
        <dbReference type="Rhea" id="RHEA:24898"/>
        <dbReference type="ChEBI" id="CHEBI:33019"/>
        <dbReference type="ChEBI" id="CHEBI:37565"/>
        <dbReference type="ChEBI" id="CHEBI:58805"/>
        <dbReference type="EC" id="2.7.7.65"/>
    </reaction>
</comment>
<evidence type="ECO:0000256" key="3">
    <source>
        <dbReference type="SAM" id="Coils"/>
    </source>
</evidence>
<dbReference type="PROSITE" id="PS50887">
    <property type="entry name" value="GGDEF"/>
    <property type="match status" value="1"/>
</dbReference>
<dbReference type="PANTHER" id="PTHR45138:SF9">
    <property type="entry name" value="DIGUANYLATE CYCLASE DGCM-RELATED"/>
    <property type="match status" value="1"/>
</dbReference>
<feature type="region of interest" description="Disordered" evidence="4">
    <location>
        <begin position="456"/>
        <end position="483"/>
    </location>
</feature>
<dbReference type="InterPro" id="IPR000014">
    <property type="entry name" value="PAS"/>
</dbReference>
<dbReference type="Gene3D" id="3.30.450.20">
    <property type="entry name" value="PAS domain"/>
    <property type="match status" value="2"/>
</dbReference>
<proteinExistence type="predicted"/>
<evidence type="ECO:0000259" key="5">
    <source>
        <dbReference type="PROSITE" id="PS50112"/>
    </source>
</evidence>
<dbReference type="PROSITE" id="PS50112">
    <property type="entry name" value="PAS"/>
    <property type="match status" value="1"/>
</dbReference>
<dbReference type="Pfam" id="PF08447">
    <property type="entry name" value="PAS_3"/>
    <property type="match status" value="1"/>
</dbReference>
<dbReference type="PROSITE" id="PS50113">
    <property type="entry name" value="PAC"/>
    <property type="match status" value="1"/>
</dbReference>
<feature type="domain" description="GGDEF" evidence="7">
    <location>
        <begin position="317"/>
        <end position="454"/>
    </location>
</feature>
<comment type="caution">
    <text evidence="8">The sequence shown here is derived from an EMBL/GenBank/DDBJ whole genome shotgun (WGS) entry which is preliminary data.</text>
</comment>
<dbReference type="Pfam" id="PF00990">
    <property type="entry name" value="GGDEF"/>
    <property type="match status" value="1"/>
</dbReference>
<dbReference type="SUPFAM" id="SSF55073">
    <property type="entry name" value="Nucleotide cyclase"/>
    <property type="match status" value="1"/>
</dbReference>
<dbReference type="InterPro" id="IPR000700">
    <property type="entry name" value="PAS-assoc_C"/>
</dbReference>
<keyword evidence="3" id="KW-0175">Coiled coil</keyword>
<evidence type="ECO:0000259" key="6">
    <source>
        <dbReference type="PROSITE" id="PS50113"/>
    </source>
</evidence>
<feature type="domain" description="PAS" evidence="5">
    <location>
        <begin position="134"/>
        <end position="207"/>
    </location>
</feature>
<dbReference type="SMART" id="SM00267">
    <property type="entry name" value="GGDEF"/>
    <property type="match status" value="1"/>
</dbReference>
<evidence type="ECO:0000256" key="4">
    <source>
        <dbReference type="SAM" id="MobiDB-lite"/>
    </source>
</evidence>
<dbReference type="CDD" id="cd00130">
    <property type="entry name" value="PAS"/>
    <property type="match status" value="2"/>
</dbReference>
<dbReference type="InterPro" id="IPR050469">
    <property type="entry name" value="Diguanylate_Cyclase"/>
</dbReference>
<reference evidence="8 9" key="1">
    <citation type="submission" date="2019-07" db="EMBL/GenBank/DDBJ databases">
        <authorList>
            <person name="Grouzdev D.S."/>
        </authorList>
    </citation>
    <scope>NUCLEOTIDE SEQUENCE [LARGE SCALE GENOMIC DNA]</scope>
    <source>
        <strain evidence="8 9">3C</strain>
    </source>
</reference>
<dbReference type="RefSeq" id="WP_144343122.1">
    <property type="nucleotide sequence ID" value="NZ_VMBP01000003.1"/>
</dbReference>
<dbReference type="InterPro" id="IPR029787">
    <property type="entry name" value="Nucleotide_cyclase"/>
</dbReference>
<dbReference type="Pfam" id="PF08448">
    <property type="entry name" value="PAS_4"/>
    <property type="match status" value="1"/>
</dbReference>
<dbReference type="InterPro" id="IPR013656">
    <property type="entry name" value="PAS_4"/>
</dbReference>